<name>A0A643FBB3_IDEDE</name>
<comment type="similarity">
    <text evidence="3">Belongs to the methyl-accepting chemotaxis (MCP) protein family.</text>
</comment>
<keyword evidence="7" id="KW-0472">Membrane</keyword>
<dbReference type="AlphaFoldDB" id="A0A643FBB3"/>
<feature type="transmembrane region" description="Helical" evidence="7">
    <location>
        <begin position="12"/>
        <end position="31"/>
    </location>
</feature>
<dbReference type="GO" id="GO:0005886">
    <property type="term" value="C:plasma membrane"/>
    <property type="evidence" value="ECO:0007669"/>
    <property type="project" value="TreeGrafter"/>
</dbReference>
<dbReference type="InterPro" id="IPR004089">
    <property type="entry name" value="MCPsignal_dom"/>
</dbReference>
<dbReference type="FunFam" id="1.10.287.950:FF:000001">
    <property type="entry name" value="Methyl-accepting chemotaxis sensory transducer"/>
    <property type="match status" value="1"/>
</dbReference>
<feature type="region of interest" description="Disordered" evidence="6">
    <location>
        <begin position="545"/>
        <end position="581"/>
    </location>
</feature>
<dbReference type="PROSITE" id="PS50111">
    <property type="entry name" value="CHEMOTAXIS_TRANSDUC_2"/>
    <property type="match status" value="1"/>
</dbReference>
<evidence type="ECO:0000313" key="10">
    <source>
        <dbReference type="EMBL" id="KAB0581603.1"/>
    </source>
</evidence>
<comment type="subcellular location">
    <subcellularLocation>
        <location evidence="1">Membrane</location>
    </subcellularLocation>
</comment>
<accession>A0A643FBB3</accession>
<dbReference type="Proteomes" id="UP000430120">
    <property type="component" value="Unassembled WGS sequence"/>
</dbReference>
<evidence type="ECO:0000313" key="11">
    <source>
        <dbReference type="Proteomes" id="UP000430120"/>
    </source>
</evidence>
<evidence type="ECO:0000256" key="4">
    <source>
        <dbReference type="PROSITE-ProRule" id="PRU00284"/>
    </source>
</evidence>
<proteinExistence type="inferred from homology"/>
<dbReference type="SUPFAM" id="SSF58104">
    <property type="entry name" value="Methyl-accepting chemotaxis protein (MCP) signaling domain"/>
    <property type="match status" value="1"/>
</dbReference>
<feature type="domain" description="HAMP" evidence="9">
    <location>
        <begin position="216"/>
        <end position="268"/>
    </location>
</feature>
<keyword evidence="2" id="KW-0488">Methylation</keyword>
<dbReference type="Pfam" id="PF12729">
    <property type="entry name" value="4HB_MCP_1"/>
    <property type="match status" value="1"/>
</dbReference>
<gene>
    <name evidence="10" type="ORF">F7Q92_11610</name>
</gene>
<dbReference type="CDD" id="cd06225">
    <property type="entry name" value="HAMP"/>
    <property type="match status" value="1"/>
</dbReference>
<dbReference type="PRINTS" id="PR00260">
    <property type="entry name" value="CHEMTRNSDUCR"/>
</dbReference>
<dbReference type="GO" id="GO:0007165">
    <property type="term" value="P:signal transduction"/>
    <property type="evidence" value="ECO:0007669"/>
    <property type="project" value="UniProtKB-KW"/>
</dbReference>
<keyword evidence="5" id="KW-0175">Coiled coil</keyword>
<comment type="caution">
    <text evidence="10">The sequence shown here is derived from an EMBL/GenBank/DDBJ whole genome shotgun (WGS) entry which is preliminary data.</text>
</comment>
<evidence type="ECO:0000256" key="5">
    <source>
        <dbReference type="SAM" id="Coils"/>
    </source>
</evidence>
<dbReference type="SMART" id="SM00283">
    <property type="entry name" value="MA"/>
    <property type="match status" value="1"/>
</dbReference>
<feature type="domain" description="Methyl-accepting transducer" evidence="8">
    <location>
        <begin position="273"/>
        <end position="502"/>
    </location>
</feature>
<dbReference type="PANTHER" id="PTHR43531:SF14">
    <property type="entry name" value="METHYL-ACCEPTING CHEMOTAXIS PROTEIN I-RELATED"/>
    <property type="match status" value="1"/>
</dbReference>
<evidence type="ECO:0000259" key="9">
    <source>
        <dbReference type="PROSITE" id="PS50885"/>
    </source>
</evidence>
<keyword evidence="7" id="KW-1133">Transmembrane helix</keyword>
<feature type="compositionally biased region" description="Low complexity" evidence="6">
    <location>
        <begin position="545"/>
        <end position="561"/>
    </location>
</feature>
<dbReference type="SMART" id="SM00304">
    <property type="entry name" value="HAMP"/>
    <property type="match status" value="1"/>
</dbReference>
<dbReference type="PANTHER" id="PTHR43531">
    <property type="entry name" value="PROTEIN ICFG"/>
    <property type="match status" value="1"/>
</dbReference>
<evidence type="ECO:0000256" key="6">
    <source>
        <dbReference type="SAM" id="MobiDB-lite"/>
    </source>
</evidence>
<keyword evidence="7" id="KW-0812">Transmembrane</keyword>
<keyword evidence="11" id="KW-1185">Reference proteome</keyword>
<dbReference type="Pfam" id="PF00015">
    <property type="entry name" value="MCPsignal"/>
    <property type="match status" value="1"/>
</dbReference>
<dbReference type="InterPro" id="IPR024478">
    <property type="entry name" value="HlyB_4HB_MCP"/>
</dbReference>
<feature type="coiled-coil region" evidence="5">
    <location>
        <begin position="73"/>
        <end position="100"/>
    </location>
</feature>
<sequence length="581" mass="61463">MFKNLKIGPRLGVAFGVLLTLLALLAGVSLVQMGRLADNASYYAENLIPSYQVENQVALLMSDYRRYGYRHILSSTDKEMDVYEAQMAEMRAKIDQAFDRYGKELISDDEDKRAMDAARNALITYDAAWAKVRALSRQTVTDPSKTAEATKAMNDATPVYTAAQDAVTTWWNYNVKLSDAQNVLAKSTRESSRLTVLGLTLAALVLGVGAAWTITRSITAPIQQAVNLASTVAQGDLTSRIHTEGRDETAMLLQALDRMQTSLVGVVSTVRQNAESIATASAEIAQGNMDLSSRTEQQASALEETAATMEELGSTVRHNADSARQASQLAQGASGVAMQGGEVVGQVVTTMQEINESSRKIGDIIGVIDGIAFQTNILALNAAVEAARAGEQGRGFAVVAGEVRALAQRSADAAREIKALIGRSVEQVEKGTTLVDRAGQTMGEIVTSIRRVSDIVGEISSASTEQSDGVSQVGEAVSQMDQATQQNAALVEESAAAADSLKNQARHLVEAVAVFRLSAGSAHAPVATAVSAPAHAPVKPPVVHSKVHPAARAPAAPAHKPAPAREEAVASAGPSEDWESF</sequence>
<dbReference type="Pfam" id="PF00672">
    <property type="entry name" value="HAMP"/>
    <property type="match status" value="1"/>
</dbReference>
<evidence type="ECO:0000256" key="2">
    <source>
        <dbReference type="ARBA" id="ARBA00022481"/>
    </source>
</evidence>
<dbReference type="OrthoDB" id="9763018at2"/>
<evidence type="ECO:0000259" key="8">
    <source>
        <dbReference type="PROSITE" id="PS50111"/>
    </source>
</evidence>
<keyword evidence="4" id="KW-0807">Transducer</keyword>
<dbReference type="Gene3D" id="1.10.287.950">
    <property type="entry name" value="Methyl-accepting chemotaxis protein"/>
    <property type="match status" value="1"/>
</dbReference>
<dbReference type="GO" id="GO:0006935">
    <property type="term" value="P:chemotaxis"/>
    <property type="evidence" value="ECO:0007669"/>
    <property type="project" value="InterPro"/>
</dbReference>
<protein>
    <submittedName>
        <fullName evidence="10">HAMP domain-containing protein</fullName>
    </submittedName>
</protein>
<dbReference type="GO" id="GO:0004888">
    <property type="term" value="F:transmembrane signaling receptor activity"/>
    <property type="evidence" value="ECO:0007669"/>
    <property type="project" value="InterPro"/>
</dbReference>
<evidence type="ECO:0000256" key="1">
    <source>
        <dbReference type="ARBA" id="ARBA00004370"/>
    </source>
</evidence>
<dbReference type="InterPro" id="IPR004090">
    <property type="entry name" value="Chemotax_Me-accpt_rcpt"/>
</dbReference>
<evidence type="ECO:0000256" key="3">
    <source>
        <dbReference type="ARBA" id="ARBA00029447"/>
    </source>
</evidence>
<dbReference type="InterPro" id="IPR051310">
    <property type="entry name" value="MCP_chemotaxis"/>
</dbReference>
<dbReference type="EMBL" id="VZPB01000024">
    <property type="protein sequence ID" value="KAB0581603.1"/>
    <property type="molecule type" value="Genomic_DNA"/>
</dbReference>
<dbReference type="RefSeq" id="WP_151124305.1">
    <property type="nucleotide sequence ID" value="NZ_CP088081.1"/>
</dbReference>
<dbReference type="InterPro" id="IPR003660">
    <property type="entry name" value="HAMP_dom"/>
</dbReference>
<reference evidence="10 11" key="1">
    <citation type="submission" date="2019-09" db="EMBL/GenBank/DDBJ databases">
        <title>Draft genome sequences of 48 bacterial type strains from the CCUG.</title>
        <authorList>
            <person name="Tunovic T."/>
            <person name="Pineiro-Iglesias B."/>
            <person name="Unosson C."/>
            <person name="Inganas E."/>
            <person name="Ohlen M."/>
            <person name="Cardew S."/>
            <person name="Jensie-Markopoulos S."/>
            <person name="Salva-Serra F."/>
            <person name="Jaen-Luchoro D."/>
            <person name="Karlsson R."/>
            <person name="Svensson-Stadler L."/>
            <person name="Chun J."/>
            <person name="Moore E."/>
        </authorList>
    </citation>
    <scope>NUCLEOTIDE SEQUENCE [LARGE SCALE GENOMIC DNA]</scope>
    <source>
        <strain evidence="10 11">CCUG 30977</strain>
    </source>
</reference>
<evidence type="ECO:0000256" key="7">
    <source>
        <dbReference type="SAM" id="Phobius"/>
    </source>
</evidence>
<organism evidence="10 11">
    <name type="scientific">Ideonella dechloratans</name>
    <dbReference type="NCBI Taxonomy" id="36863"/>
    <lineage>
        <taxon>Bacteria</taxon>
        <taxon>Pseudomonadati</taxon>
        <taxon>Pseudomonadota</taxon>
        <taxon>Betaproteobacteria</taxon>
        <taxon>Burkholderiales</taxon>
        <taxon>Sphaerotilaceae</taxon>
        <taxon>Ideonella</taxon>
    </lineage>
</organism>
<dbReference type="CDD" id="cd11386">
    <property type="entry name" value="MCP_signal"/>
    <property type="match status" value="1"/>
</dbReference>
<dbReference type="PROSITE" id="PS50885">
    <property type="entry name" value="HAMP"/>
    <property type="match status" value="1"/>
</dbReference>